<name>A0A917JIU0_9PSEU</name>
<sequence length="80" mass="8808">MITGLLQCAKNPSTTGEAIDGPILDTNTRTFTRTEQRSSLGTPVPVDLRLRVEVSPVHPRRVGLRASRYSRLSHLARPEG</sequence>
<dbReference type="EMBL" id="BMMT01000001">
    <property type="protein sequence ID" value="GGI71409.1"/>
    <property type="molecule type" value="Genomic_DNA"/>
</dbReference>
<accession>A0A917JIU0</accession>
<dbReference type="AlphaFoldDB" id="A0A917JIU0"/>
<dbReference type="Proteomes" id="UP000597989">
    <property type="component" value="Unassembled WGS sequence"/>
</dbReference>
<evidence type="ECO:0000313" key="2">
    <source>
        <dbReference type="EMBL" id="GAA0538549.1"/>
    </source>
</evidence>
<evidence type="ECO:0000313" key="4">
    <source>
        <dbReference type="Proteomes" id="UP000597989"/>
    </source>
</evidence>
<reference evidence="2" key="5">
    <citation type="submission" date="2023-12" db="EMBL/GenBank/DDBJ databases">
        <authorList>
            <person name="Sun Q."/>
            <person name="Inoue M."/>
        </authorList>
    </citation>
    <scope>NUCLEOTIDE SEQUENCE</scope>
    <source>
        <strain evidence="2">JCM 10664</strain>
    </source>
</reference>
<dbReference type="EMBL" id="BAAAHC010000024">
    <property type="protein sequence ID" value="GAA0538549.1"/>
    <property type="molecule type" value="Genomic_DNA"/>
</dbReference>
<comment type="caution">
    <text evidence="3">The sequence shown here is derived from an EMBL/GenBank/DDBJ whole genome shotgun (WGS) entry which is preliminary data.</text>
</comment>
<reference evidence="5" key="3">
    <citation type="journal article" date="2019" name="Int. J. Syst. Evol. Microbiol.">
        <title>The Global Catalogue of Microorganisms (GCM) 10K type strain sequencing project: providing services to taxonomists for standard genome sequencing and annotation.</title>
        <authorList>
            <consortium name="The Broad Institute Genomics Platform"/>
            <consortium name="The Broad Institute Genome Sequencing Center for Infectious Disease"/>
            <person name="Wu L."/>
            <person name="Ma J."/>
        </authorList>
    </citation>
    <scope>NUCLEOTIDE SEQUENCE [LARGE SCALE GENOMIC DNA]</scope>
    <source>
        <strain evidence="5">JCM 10664</strain>
    </source>
</reference>
<gene>
    <name evidence="2" type="ORF">GCM10009545_46510</name>
    <name evidence="3" type="ORF">GCM10011581_05590</name>
</gene>
<organism evidence="3 4">
    <name type="scientific">Saccharopolyspora thermophila</name>
    <dbReference type="NCBI Taxonomy" id="89367"/>
    <lineage>
        <taxon>Bacteria</taxon>
        <taxon>Bacillati</taxon>
        <taxon>Actinomycetota</taxon>
        <taxon>Actinomycetes</taxon>
        <taxon>Pseudonocardiales</taxon>
        <taxon>Pseudonocardiaceae</taxon>
        <taxon>Saccharopolyspora</taxon>
    </lineage>
</organism>
<reference evidence="3" key="4">
    <citation type="submission" date="2020-09" db="EMBL/GenBank/DDBJ databases">
        <authorList>
            <person name="Sun Q."/>
            <person name="Zhou Y."/>
        </authorList>
    </citation>
    <scope>NUCLEOTIDE SEQUENCE</scope>
    <source>
        <strain evidence="3">CGMCC 4.7206</strain>
    </source>
</reference>
<dbReference type="Proteomes" id="UP001500220">
    <property type="component" value="Unassembled WGS sequence"/>
</dbReference>
<protein>
    <submittedName>
        <fullName evidence="3">Uncharacterized protein</fullName>
    </submittedName>
</protein>
<feature type="region of interest" description="Disordered" evidence="1">
    <location>
        <begin position="1"/>
        <end position="24"/>
    </location>
</feature>
<evidence type="ECO:0000313" key="5">
    <source>
        <dbReference type="Proteomes" id="UP001500220"/>
    </source>
</evidence>
<proteinExistence type="predicted"/>
<evidence type="ECO:0000313" key="3">
    <source>
        <dbReference type="EMBL" id="GGI71409.1"/>
    </source>
</evidence>
<reference evidence="2" key="1">
    <citation type="journal article" date="2014" name="Int. J. Syst. Evol. Microbiol.">
        <title>Complete genome of a new Firmicutes species belonging to the dominant human colonic microbiota ('Ruminococcus bicirculans') reveals two chromosomes and a selective capacity to utilize plant glucans.</title>
        <authorList>
            <consortium name="NISC Comparative Sequencing Program"/>
            <person name="Wegmann U."/>
            <person name="Louis P."/>
            <person name="Goesmann A."/>
            <person name="Henrissat B."/>
            <person name="Duncan S.H."/>
            <person name="Flint H.J."/>
        </authorList>
    </citation>
    <scope>NUCLEOTIDE SEQUENCE</scope>
    <source>
        <strain evidence="2">JCM 10664</strain>
    </source>
</reference>
<reference evidence="3 4" key="2">
    <citation type="journal article" date="2014" name="Int. J. Syst. Evol. Microbiol.">
        <title>Complete genome sequence of Corynebacterium casei LMG S-19264T (=DSM 44701T), isolated from a smear-ripened cheese.</title>
        <authorList>
            <consortium name="US DOE Joint Genome Institute (JGI-PGF)"/>
            <person name="Walter F."/>
            <person name="Albersmeier A."/>
            <person name="Kalinowski J."/>
            <person name="Ruckert C."/>
        </authorList>
    </citation>
    <scope>NUCLEOTIDE SEQUENCE [LARGE SCALE GENOMIC DNA]</scope>
    <source>
        <strain evidence="3 4">CGMCC 4.7206</strain>
    </source>
</reference>
<keyword evidence="5" id="KW-1185">Reference proteome</keyword>
<evidence type="ECO:0000256" key="1">
    <source>
        <dbReference type="SAM" id="MobiDB-lite"/>
    </source>
</evidence>